<organism evidence="2 3">
    <name type="scientific">Solanum bulbocastanum</name>
    <name type="common">Wild potato</name>
    <dbReference type="NCBI Taxonomy" id="147425"/>
    <lineage>
        <taxon>Eukaryota</taxon>
        <taxon>Viridiplantae</taxon>
        <taxon>Streptophyta</taxon>
        <taxon>Embryophyta</taxon>
        <taxon>Tracheophyta</taxon>
        <taxon>Spermatophyta</taxon>
        <taxon>Magnoliopsida</taxon>
        <taxon>eudicotyledons</taxon>
        <taxon>Gunneridae</taxon>
        <taxon>Pentapetalae</taxon>
        <taxon>asterids</taxon>
        <taxon>lamiids</taxon>
        <taxon>Solanales</taxon>
        <taxon>Solanaceae</taxon>
        <taxon>Solanoideae</taxon>
        <taxon>Solaneae</taxon>
        <taxon>Solanum</taxon>
    </lineage>
</organism>
<dbReference type="EMBL" id="JBANQN010000009">
    <property type="protein sequence ID" value="KAK6780203.1"/>
    <property type="molecule type" value="Genomic_DNA"/>
</dbReference>
<dbReference type="Pfam" id="PF03080">
    <property type="entry name" value="Neprosin"/>
    <property type="match status" value="1"/>
</dbReference>
<evidence type="ECO:0000313" key="2">
    <source>
        <dbReference type="EMBL" id="KAK6780203.1"/>
    </source>
</evidence>
<comment type="caution">
    <text evidence="2">The sequence shown here is derived from an EMBL/GenBank/DDBJ whole genome shotgun (WGS) entry which is preliminary data.</text>
</comment>
<gene>
    <name evidence="2" type="ORF">RDI58_022387</name>
</gene>
<proteinExistence type="predicted"/>
<dbReference type="AlphaFoldDB" id="A0AAN8T976"/>
<reference evidence="2 3" key="1">
    <citation type="submission" date="2024-02" db="EMBL/GenBank/DDBJ databases">
        <title>de novo genome assembly of Solanum bulbocastanum strain 11H21.</title>
        <authorList>
            <person name="Hosaka A.J."/>
        </authorList>
    </citation>
    <scope>NUCLEOTIDE SEQUENCE [LARGE SCALE GENOMIC DNA]</scope>
    <source>
        <tissue evidence="2">Young leaves</tissue>
    </source>
</reference>
<dbReference type="Proteomes" id="UP001371456">
    <property type="component" value="Unassembled WGS sequence"/>
</dbReference>
<evidence type="ECO:0000259" key="1">
    <source>
        <dbReference type="Pfam" id="PF03080"/>
    </source>
</evidence>
<sequence>MDCASKLNGDIRTHMYTKWTVDGHKKTECYNTKRPGFIQLIDYACPRTSEVETNYKEEVLLRLYQGIDKIATSTKLSCSL</sequence>
<name>A0AAN8T976_SOLBU</name>
<protein>
    <recommendedName>
        <fullName evidence="1">Neprosin PEP catalytic domain-containing protein</fullName>
    </recommendedName>
</protein>
<accession>A0AAN8T976</accession>
<keyword evidence="3" id="KW-1185">Reference proteome</keyword>
<dbReference type="InterPro" id="IPR004314">
    <property type="entry name" value="Neprosin"/>
</dbReference>
<feature type="domain" description="Neprosin PEP catalytic" evidence="1">
    <location>
        <begin position="5"/>
        <end position="41"/>
    </location>
</feature>
<evidence type="ECO:0000313" key="3">
    <source>
        <dbReference type="Proteomes" id="UP001371456"/>
    </source>
</evidence>